<sequence>MKLKLFNTLTRKKEELKPIGEKVGLYTCGPTVYNYAHIGNLRTYVFEDILKRVLLYNEEKVNHVMNITDVGHLTDDADEGEDKLEKAAKKEKKNAKEIAEFYTKAFQKDLEELNILPPTTLCKATDHIKEQIEMVEKLLKDGFAYETENAIYFDTTKDANYGELANLKNQELQAGKRVEIGEKKNIHDFALWKFSKPEENRQMEWKAFGKMGFPGWHLECSAMSIKYLGEHFDIHCGGVDHIPVHHTNEIAQSTAFTGKKPVDIWMHGEFLLTGKVKMAKSDGNFLTLETLKEKGFIPLAYRYFLLQAHYRKQLNFSWKALEAAQTGLEKLQKAILNLGEPTEICKTYEKKFLKTINDDLNTPQALALIWELLKTSKTNGKKKATVLKFDEVLGLELGKIRQEEIPTNIKGLAKKREQARKEKKWSESDKLRKEIENLGFTVEDTSDGQKINKL</sequence>
<evidence type="ECO:0000256" key="9">
    <source>
        <dbReference type="ARBA" id="ARBA00022840"/>
    </source>
</evidence>
<evidence type="ECO:0000256" key="8">
    <source>
        <dbReference type="ARBA" id="ARBA00022833"/>
    </source>
</evidence>
<dbReference type="PANTHER" id="PTHR10890">
    <property type="entry name" value="CYSTEINYL-TRNA SYNTHETASE"/>
    <property type="match status" value="1"/>
</dbReference>
<evidence type="ECO:0000256" key="12">
    <source>
        <dbReference type="HAMAP-Rule" id="MF_00041"/>
    </source>
</evidence>
<dbReference type="Gene3D" id="3.40.50.620">
    <property type="entry name" value="HUPs"/>
    <property type="match status" value="1"/>
</dbReference>
<evidence type="ECO:0000313" key="16">
    <source>
        <dbReference type="EMBL" id="PJA89862.1"/>
    </source>
</evidence>
<keyword evidence="8 12" id="KW-0862">Zinc</keyword>
<dbReference type="CDD" id="cd00672">
    <property type="entry name" value="CysRS_core"/>
    <property type="match status" value="1"/>
</dbReference>
<keyword evidence="11 12" id="KW-0030">Aminoacyl-tRNA synthetase</keyword>
<keyword evidence="7 12" id="KW-0547">Nucleotide-binding</keyword>
<dbReference type="InterPro" id="IPR024909">
    <property type="entry name" value="Cys-tRNA/MSH_ligase"/>
</dbReference>
<dbReference type="EMBL" id="PFVJ01000042">
    <property type="protein sequence ID" value="PJA89862.1"/>
    <property type="molecule type" value="Genomic_DNA"/>
</dbReference>
<proteinExistence type="inferred from homology"/>
<dbReference type="PRINTS" id="PR00983">
    <property type="entry name" value="TRNASYNTHCYS"/>
</dbReference>
<dbReference type="Pfam" id="PF23493">
    <property type="entry name" value="CysS_C"/>
    <property type="match status" value="1"/>
</dbReference>
<feature type="binding site" evidence="12">
    <location>
        <position position="249"/>
    </location>
    <ligand>
        <name>Zn(2+)</name>
        <dbReference type="ChEBI" id="CHEBI:29105"/>
    </ligand>
</feature>
<evidence type="ECO:0000256" key="3">
    <source>
        <dbReference type="ARBA" id="ARBA00011245"/>
    </source>
</evidence>
<dbReference type="Gene3D" id="1.20.120.640">
    <property type="entry name" value="Anticodon-binding domain of a subclass of class I aminoacyl-tRNA synthetases"/>
    <property type="match status" value="1"/>
</dbReference>
<dbReference type="SUPFAM" id="SSF47323">
    <property type="entry name" value="Anticodon-binding domain of a subclass of class I aminoacyl-tRNA synthetases"/>
    <property type="match status" value="1"/>
</dbReference>
<feature type="binding site" evidence="12">
    <location>
        <position position="280"/>
    </location>
    <ligand>
        <name>ATP</name>
        <dbReference type="ChEBI" id="CHEBI:30616"/>
    </ligand>
</feature>
<evidence type="ECO:0000256" key="11">
    <source>
        <dbReference type="ARBA" id="ARBA00023146"/>
    </source>
</evidence>
<comment type="subcellular location">
    <subcellularLocation>
        <location evidence="1 12">Cytoplasm</location>
    </subcellularLocation>
</comment>
<keyword evidence="6 12" id="KW-0479">Metal-binding</keyword>
<dbReference type="AlphaFoldDB" id="A0A2M7Z727"/>
<evidence type="ECO:0000256" key="2">
    <source>
        <dbReference type="ARBA" id="ARBA00005594"/>
    </source>
</evidence>
<evidence type="ECO:0000259" key="13">
    <source>
        <dbReference type="Pfam" id="PF01406"/>
    </source>
</evidence>
<dbReference type="GO" id="GO:0005829">
    <property type="term" value="C:cytosol"/>
    <property type="evidence" value="ECO:0007669"/>
    <property type="project" value="TreeGrafter"/>
</dbReference>
<feature type="binding site" evidence="12">
    <location>
        <position position="28"/>
    </location>
    <ligand>
        <name>Zn(2+)</name>
        <dbReference type="ChEBI" id="CHEBI:29105"/>
    </ligand>
</feature>
<keyword evidence="9 12" id="KW-0067">ATP-binding</keyword>
<dbReference type="HAMAP" id="MF_00041">
    <property type="entry name" value="Cys_tRNA_synth"/>
    <property type="match status" value="1"/>
</dbReference>
<dbReference type="InterPro" id="IPR009080">
    <property type="entry name" value="tRNAsynth_Ia_anticodon-bd"/>
</dbReference>
<organism evidence="16 17">
    <name type="scientific">Candidatus Magasanikbacteria bacterium CG_4_9_14_3_um_filter_32_9</name>
    <dbReference type="NCBI Taxonomy" id="1974644"/>
    <lineage>
        <taxon>Bacteria</taxon>
        <taxon>Candidatus Magasanikiibacteriota</taxon>
    </lineage>
</organism>
<dbReference type="Pfam" id="PF01406">
    <property type="entry name" value="tRNA-synt_1e"/>
    <property type="match status" value="1"/>
</dbReference>
<feature type="binding site" evidence="12">
    <location>
        <position position="245"/>
    </location>
    <ligand>
        <name>Zn(2+)</name>
        <dbReference type="ChEBI" id="CHEBI:29105"/>
    </ligand>
</feature>
<feature type="domain" description="Cysteinyl-tRNA synthetase class Ia DALR" evidence="14">
    <location>
        <begin position="351"/>
        <end position="390"/>
    </location>
</feature>
<gene>
    <name evidence="12" type="primary">cysS</name>
    <name evidence="16" type="ORF">CO137_02015</name>
</gene>
<comment type="caution">
    <text evidence="16">The sequence shown here is derived from an EMBL/GenBank/DDBJ whole genome shotgun (WGS) entry which is preliminary data.</text>
</comment>
<comment type="subunit">
    <text evidence="3 12">Monomer.</text>
</comment>
<dbReference type="GO" id="GO:0008270">
    <property type="term" value="F:zinc ion binding"/>
    <property type="evidence" value="ECO:0007669"/>
    <property type="project" value="UniProtKB-UniRule"/>
</dbReference>
<name>A0A2M7Z727_9BACT</name>
<reference evidence="17" key="1">
    <citation type="submission" date="2017-09" db="EMBL/GenBank/DDBJ databases">
        <title>Depth-based differentiation of microbial function through sediment-hosted aquifers and enrichment of novel symbionts in the deep terrestrial subsurface.</title>
        <authorList>
            <person name="Probst A.J."/>
            <person name="Ladd B."/>
            <person name="Jarett J.K."/>
            <person name="Geller-Mcgrath D.E."/>
            <person name="Sieber C.M.K."/>
            <person name="Emerson J.B."/>
            <person name="Anantharaman K."/>
            <person name="Thomas B.C."/>
            <person name="Malmstrom R."/>
            <person name="Stieglmeier M."/>
            <person name="Klingl A."/>
            <person name="Woyke T."/>
            <person name="Ryan C.M."/>
            <person name="Banfield J.F."/>
        </authorList>
    </citation>
    <scope>NUCLEOTIDE SEQUENCE [LARGE SCALE GENOMIC DNA]</scope>
</reference>
<dbReference type="InterPro" id="IPR056411">
    <property type="entry name" value="CysS_C"/>
</dbReference>
<dbReference type="InterPro" id="IPR015273">
    <property type="entry name" value="Cys-tRNA-synt_Ia_DALR"/>
</dbReference>
<dbReference type="EC" id="6.1.1.16" evidence="12"/>
<comment type="similarity">
    <text evidence="2 12">Belongs to the class-I aminoacyl-tRNA synthetase family.</text>
</comment>
<dbReference type="NCBIfam" id="TIGR00435">
    <property type="entry name" value="cysS"/>
    <property type="match status" value="1"/>
</dbReference>
<evidence type="ECO:0000313" key="17">
    <source>
        <dbReference type="Proteomes" id="UP000230843"/>
    </source>
</evidence>
<dbReference type="Pfam" id="PF09190">
    <property type="entry name" value="DALR_2"/>
    <property type="match status" value="1"/>
</dbReference>
<dbReference type="Proteomes" id="UP000230843">
    <property type="component" value="Unassembled WGS sequence"/>
</dbReference>
<comment type="cofactor">
    <cofactor evidence="12">
        <name>Zn(2+)</name>
        <dbReference type="ChEBI" id="CHEBI:29105"/>
    </cofactor>
    <text evidence="12">Binds 1 zinc ion per subunit.</text>
</comment>
<evidence type="ECO:0000256" key="7">
    <source>
        <dbReference type="ARBA" id="ARBA00022741"/>
    </source>
</evidence>
<feature type="domain" description="tRNA synthetases class I catalytic" evidence="13">
    <location>
        <begin position="21"/>
        <end position="325"/>
    </location>
</feature>
<feature type="short sequence motif" description="'HIGH' region" evidence="12">
    <location>
        <begin position="30"/>
        <end position="40"/>
    </location>
</feature>
<dbReference type="InterPro" id="IPR015803">
    <property type="entry name" value="Cys-tRNA-ligase"/>
</dbReference>
<dbReference type="GO" id="GO:0006423">
    <property type="term" value="P:cysteinyl-tRNA aminoacylation"/>
    <property type="evidence" value="ECO:0007669"/>
    <property type="project" value="UniProtKB-UniRule"/>
</dbReference>
<evidence type="ECO:0000256" key="10">
    <source>
        <dbReference type="ARBA" id="ARBA00022917"/>
    </source>
</evidence>
<feature type="short sequence motif" description="'KMSKS' region" evidence="12">
    <location>
        <begin position="277"/>
        <end position="281"/>
    </location>
</feature>
<accession>A0A2M7Z727</accession>
<comment type="catalytic activity">
    <reaction evidence="12">
        <text>tRNA(Cys) + L-cysteine + ATP = L-cysteinyl-tRNA(Cys) + AMP + diphosphate</text>
        <dbReference type="Rhea" id="RHEA:17773"/>
        <dbReference type="Rhea" id="RHEA-COMP:9661"/>
        <dbReference type="Rhea" id="RHEA-COMP:9679"/>
        <dbReference type="ChEBI" id="CHEBI:30616"/>
        <dbReference type="ChEBI" id="CHEBI:33019"/>
        <dbReference type="ChEBI" id="CHEBI:35235"/>
        <dbReference type="ChEBI" id="CHEBI:78442"/>
        <dbReference type="ChEBI" id="CHEBI:78517"/>
        <dbReference type="ChEBI" id="CHEBI:456215"/>
        <dbReference type="EC" id="6.1.1.16"/>
    </reaction>
</comment>
<evidence type="ECO:0000259" key="14">
    <source>
        <dbReference type="Pfam" id="PF09190"/>
    </source>
</evidence>
<dbReference type="InterPro" id="IPR032678">
    <property type="entry name" value="tRNA-synt_1_cat_dom"/>
</dbReference>
<evidence type="ECO:0000256" key="1">
    <source>
        <dbReference type="ARBA" id="ARBA00004496"/>
    </source>
</evidence>
<dbReference type="SUPFAM" id="SSF52374">
    <property type="entry name" value="Nucleotidylyl transferase"/>
    <property type="match status" value="1"/>
</dbReference>
<dbReference type="GO" id="GO:0005524">
    <property type="term" value="F:ATP binding"/>
    <property type="evidence" value="ECO:0007669"/>
    <property type="project" value="UniProtKB-UniRule"/>
</dbReference>
<evidence type="ECO:0000256" key="4">
    <source>
        <dbReference type="ARBA" id="ARBA00022490"/>
    </source>
</evidence>
<evidence type="ECO:0000259" key="15">
    <source>
        <dbReference type="Pfam" id="PF23493"/>
    </source>
</evidence>
<dbReference type="PANTHER" id="PTHR10890:SF3">
    <property type="entry name" value="CYSTEINE--TRNA LIGASE, CYTOPLASMIC"/>
    <property type="match status" value="1"/>
</dbReference>
<keyword evidence="4 12" id="KW-0963">Cytoplasm</keyword>
<feature type="binding site" evidence="12">
    <location>
        <position position="220"/>
    </location>
    <ligand>
        <name>Zn(2+)</name>
        <dbReference type="ChEBI" id="CHEBI:29105"/>
    </ligand>
</feature>
<evidence type="ECO:0000256" key="6">
    <source>
        <dbReference type="ARBA" id="ARBA00022723"/>
    </source>
</evidence>
<keyword evidence="10 12" id="KW-0648">Protein biosynthesis</keyword>
<dbReference type="InterPro" id="IPR014729">
    <property type="entry name" value="Rossmann-like_a/b/a_fold"/>
</dbReference>
<feature type="domain" description="Cysteinyl-tRNA ligase anticodon binding" evidence="15">
    <location>
        <begin position="405"/>
        <end position="450"/>
    </location>
</feature>
<protein>
    <recommendedName>
        <fullName evidence="12">Cysteine--tRNA ligase</fullName>
        <ecNumber evidence="12">6.1.1.16</ecNumber>
    </recommendedName>
    <alternativeName>
        <fullName evidence="12">Cysteinyl-tRNA synthetase</fullName>
        <shortName evidence="12">CysRS</shortName>
    </alternativeName>
</protein>
<evidence type="ECO:0000256" key="5">
    <source>
        <dbReference type="ARBA" id="ARBA00022598"/>
    </source>
</evidence>
<keyword evidence="5 12" id="KW-0436">Ligase</keyword>
<dbReference type="GO" id="GO:0004817">
    <property type="term" value="F:cysteine-tRNA ligase activity"/>
    <property type="evidence" value="ECO:0007669"/>
    <property type="project" value="UniProtKB-UniRule"/>
</dbReference>